<feature type="domain" description="CBS" evidence="2">
    <location>
        <begin position="37"/>
        <end position="95"/>
    </location>
</feature>
<organism evidence="3 4">
    <name type="scientific">Neptunomonas antarctica</name>
    <dbReference type="NCBI Taxonomy" id="619304"/>
    <lineage>
        <taxon>Bacteria</taxon>
        <taxon>Pseudomonadati</taxon>
        <taxon>Pseudomonadota</taxon>
        <taxon>Gammaproteobacteria</taxon>
        <taxon>Oceanospirillales</taxon>
        <taxon>Oceanospirillaceae</taxon>
        <taxon>Neptunomonas</taxon>
    </lineage>
</organism>
<proteinExistence type="predicted"/>
<accession>A0A1N7J820</accession>
<reference evidence="4" key="1">
    <citation type="submission" date="2017-01" db="EMBL/GenBank/DDBJ databases">
        <authorList>
            <person name="Varghese N."/>
            <person name="Submissions S."/>
        </authorList>
    </citation>
    <scope>NUCLEOTIDE SEQUENCE [LARGE SCALE GENOMIC DNA]</scope>
    <source>
        <strain evidence="4">DSM 22306</strain>
    </source>
</reference>
<evidence type="ECO:0000256" key="1">
    <source>
        <dbReference type="PROSITE-ProRule" id="PRU00703"/>
    </source>
</evidence>
<keyword evidence="1" id="KW-0129">CBS domain</keyword>
<dbReference type="SUPFAM" id="SSF54631">
    <property type="entry name" value="CBS-domain pair"/>
    <property type="match status" value="1"/>
</dbReference>
<dbReference type="AlphaFoldDB" id="A0A1N7J820"/>
<dbReference type="Gene3D" id="3.10.580.10">
    <property type="entry name" value="CBS-domain"/>
    <property type="match status" value="1"/>
</dbReference>
<dbReference type="PROSITE" id="PS51371">
    <property type="entry name" value="CBS"/>
    <property type="match status" value="1"/>
</dbReference>
<dbReference type="EMBL" id="FTOE01000001">
    <property type="protein sequence ID" value="SIS45462.1"/>
    <property type="molecule type" value="Genomic_DNA"/>
</dbReference>
<dbReference type="SMART" id="SM00116">
    <property type="entry name" value="CBS"/>
    <property type="match status" value="2"/>
</dbReference>
<evidence type="ECO:0000259" key="2">
    <source>
        <dbReference type="PROSITE" id="PS51371"/>
    </source>
</evidence>
<dbReference type="InterPro" id="IPR046342">
    <property type="entry name" value="CBS_dom_sf"/>
</dbReference>
<evidence type="ECO:0000313" key="3">
    <source>
        <dbReference type="EMBL" id="SIS45462.1"/>
    </source>
</evidence>
<dbReference type="Proteomes" id="UP000185999">
    <property type="component" value="Unassembled WGS sequence"/>
</dbReference>
<dbReference type="STRING" id="619304.SAMN05421760_101744"/>
<name>A0A1N7J820_9GAMM</name>
<protein>
    <submittedName>
        <fullName evidence="3">CBS domain-containing protein</fullName>
    </submittedName>
</protein>
<dbReference type="RefSeq" id="WP_054342905.1">
    <property type="nucleotide sequence ID" value="NZ_FTOE01000001.1"/>
</dbReference>
<dbReference type="OrthoDB" id="5295117at2"/>
<sequence>MKSLTLYTTNPVDELVVTHEHAVISLGSSALDIFTDFKDVNPFIIDENISAIEAERLMKKSHVRLKLVVDHDKKFLGVVSLDDLNNQEIMKKLSEGYDRNDLTITDFFQPKSKLKAFDYAELCHATIFDVVEVLKNNAQQHCLVIDRTQHKIRGVISASDIARRLQIAVDITKASSFVGIYNAVHV</sequence>
<keyword evidence="4" id="KW-1185">Reference proteome</keyword>
<dbReference type="Pfam" id="PF00571">
    <property type="entry name" value="CBS"/>
    <property type="match status" value="2"/>
</dbReference>
<evidence type="ECO:0000313" key="4">
    <source>
        <dbReference type="Proteomes" id="UP000185999"/>
    </source>
</evidence>
<dbReference type="InterPro" id="IPR000644">
    <property type="entry name" value="CBS_dom"/>
</dbReference>
<gene>
    <name evidence="3" type="ORF">SAMN05421760_101744</name>
</gene>